<dbReference type="NCBIfam" id="TIGR01838">
    <property type="entry name" value="PHA_synth_I"/>
    <property type="match status" value="1"/>
</dbReference>
<organism evidence="6 7">
    <name type="scientific">Pleionea litopenaei</name>
    <dbReference type="NCBI Taxonomy" id="3070815"/>
    <lineage>
        <taxon>Bacteria</taxon>
        <taxon>Pseudomonadati</taxon>
        <taxon>Pseudomonadota</taxon>
        <taxon>Gammaproteobacteria</taxon>
        <taxon>Oceanospirillales</taxon>
        <taxon>Pleioneaceae</taxon>
        <taxon>Pleionea</taxon>
    </lineage>
</organism>
<dbReference type="Proteomes" id="UP001239782">
    <property type="component" value="Chromosome"/>
</dbReference>
<evidence type="ECO:0000313" key="6">
    <source>
        <dbReference type="EMBL" id="WMS86641.1"/>
    </source>
</evidence>
<evidence type="ECO:0000256" key="4">
    <source>
        <dbReference type="ARBA" id="ARBA00023315"/>
    </source>
</evidence>
<evidence type="ECO:0000256" key="3">
    <source>
        <dbReference type="ARBA" id="ARBA00022679"/>
    </source>
</evidence>
<feature type="domain" description="Poly-beta-hydroxybutyrate polymerase N-terminal" evidence="5">
    <location>
        <begin position="86"/>
        <end position="256"/>
    </location>
</feature>
<keyword evidence="2" id="KW-0963">Cytoplasm</keyword>
<dbReference type="InterPro" id="IPR051321">
    <property type="entry name" value="PHA/PHB_synthase"/>
</dbReference>
<sequence>MNSSTNQQAFQAIIDQLSEQMLDTANMLKKNSERMWYDYQRQMLMTQDVSMAMSQLAQSPELMASYQQQLIAGIQAIFSGEKSFTDRRFNDEHWQQAGFKQLAELYLNFCQVTQNLMGDIPGLDTDTRERVEFFVRQWLSAISPSNFLMTNPVAISETQSTGGMNLIQGMQNYLEDLQRGQGLNTIKMTDLNAYRPGENLAVTPGKVIFQNDLIQLIQYTPTTDKVAKKPMLIVPPWINKYYILDLRPENSLAKWIVDQGHTLFMISWVNPDASMRDKGFENYLNEGVMAAIDAIEETTGESSMNAIGYCLGGTLLGTALAYMKSQNDQRISSATFFTTLLDFTYPGELGCFLSQEQLDILKQQMDAEGILDGRALALSYNLLRENDLHWAYHVNNYLLGKQPPAFDLLYWNADATNLPAAMHSFYLENMYLKNLLKEPGGIQMNGVDIDISQIDIPCFFLSAEKDHIALWKSTYLGAQKLAGKVEFVLAGSGHVAGVINPADSGKYSYFTNSDLSETAEAWRESATQTAGSWWPHWMKWVNARSKAQVDARDPEHGELLPLEDAPGAFVKRSII</sequence>
<name>A0AA51RS84_9GAMM</name>
<evidence type="ECO:0000313" key="7">
    <source>
        <dbReference type="Proteomes" id="UP001239782"/>
    </source>
</evidence>
<keyword evidence="4" id="KW-0012">Acyltransferase</keyword>
<dbReference type="PANTHER" id="PTHR36837">
    <property type="entry name" value="POLY(3-HYDROXYALKANOATE) POLYMERASE SUBUNIT PHAC"/>
    <property type="match status" value="1"/>
</dbReference>
<dbReference type="PANTHER" id="PTHR36837:SF5">
    <property type="entry name" value="POLY-3-HYDROXYBUTYRATE SYNTHASE"/>
    <property type="match status" value="1"/>
</dbReference>
<accession>A0AA51RS84</accession>
<evidence type="ECO:0000256" key="1">
    <source>
        <dbReference type="ARBA" id="ARBA00004496"/>
    </source>
</evidence>
<proteinExistence type="predicted"/>
<dbReference type="KEGG" id="plei:Q9312_15575"/>
<dbReference type="GO" id="GO:0042619">
    <property type="term" value="P:poly-hydroxybutyrate biosynthetic process"/>
    <property type="evidence" value="ECO:0007669"/>
    <property type="project" value="InterPro"/>
</dbReference>
<dbReference type="Pfam" id="PF07167">
    <property type="entry name" value="PhaC_N"/>
    <property type="match status" value="1"/>
</dbReference>
<gene>
    <name evidence="6" type="primary">phaC</name>
    <name evidence="6" type="ORF">Q9312_15575</name>
</gene>
<dbReference type="GO" id="GO:0005737">
    <property type="term" value="C:cytoplasm"/>
    <property type="evidence" value="ECO:0007669"/>
    <property type="project" value="UniProtKB-SubCell"/>
</dbReference>
<evidence type="ECO:0000259" key="5">
    <source>
        <dbReference type="Pfam" id="PF07167"/>
    </source>
</evidence>
<dbReference type="EMBL" id="CP133548">
    <property type="protein sequence ID" value="WMS86641.1"/>
    <property type="molecule type" value="Genomic_DNA"/>
</dbReference>
<keyword evidence="7" id="KW-1185">Reference proteome</keyword>
<dbReference type="GO" id="GO:0016746">
    <property type="term" value="F:acyltransferase activity"/>
    <property type="evidence" value="ECO:0007669"/>
    <property type="project" value="UniProtKB-KW"/>
</dbReference>
<dbReference type="AlphaFoldDB" id="A0AA51RS84"/>
<dbReference type="RefSeq" id="WP_309201786.1">
    <property type="nucleotide sequence ID" value="NZ_CP133548.1"/>
</dbReference>
<reference evidence="6 7" key="1">
    <citation type="submission" date="2023-08" db="EMBL/GenBank/DDBJ databases">
        <title>Pleionea litopenaei sp. nov., isolated from stomach of juvenile Litopenaeus vannamei.</title>
        <authorList>
            <person name="Rho A.M."/>
            <person name="Hwang C.Y."/>
        </authorList>
    </citation>
    <scope>NUCLEOTIDE SEQUENCE [LARGE SCALE GENOMIC DNA]</scope>
    <source>
        <strain evidence="6 7">HL-JVS1</strain>
    </source>
</reference>
<dbReference type="Gene3D" id="3.40.50.1820">
    <property type="entry name" value="alpha/beta hydrolase"/>
    <property type="match status" value="1"/>
</dbReference>
<protein>
    <submittedName>
        <fullName evidence="6">Class I poly(R)-hydroxyalkanoic acid synthase</fullName>
    </submittedName>
</protein>
<dbReference type="InterPro" id="IPR010963">
    <property type="entry name" value="PHA_synth_I"/>
</dbReference>
<evidence type="ECO:0000256" key="2">
    <source>
        <dbReference type="ARBA" id="ARBA00022490"/>
    </source>
</evidence>
<dbReference type="InterPro" id="IPR010941">
    <property type="entry name" value="PhaC_N"/>
</dbReference>
<comment type="subcellular location">
    <subcellularLocation>
        <location evidence="1">Cytoplasm</location>
    </subcellularLocation>
</comment>
<dbReference type="InterPro" id="IPR029058">
    <property type="entry name" value="AB_hydrolase_fold"/>
</dbReference>
<keyword evidence="3" id="KW-0808">Transferase</keyword>
<dbReference type="SUPFAM" id="SSF53474">
    <property type="entry name" value="alpha/beta-Hydrolases"/>
    <property type="match status" value="1"/>
</dbReference>